<sequence>MTGDLSRQGLIAVADQLRAEEGLLAESLLPPELQFLAEDDPLLGGLAASGPRSAGREVAIALVVEAVYEGSLLHAGRSRILDPADEDLNILAGDRLYALGLATLADLGDLDSVRELADVIAICAQSVAQQEPALAAAAWQLGASTIGWGSSPACEAAKATVGGDPLVAATTIEAAAAGLRESAH</sequence>
<organism evidence="1">
    <name type="scientific">freshwater metagenome</name>
    <dbReference type="NCBI Taxonomy" id="449393"/>
    <lineage>
        <taxon>unclassified sequences</taxon>
        <taxon>metagenomes</taxon>
        <taxon>ecological metagenomes</taxon>
    </lineage>
</organism>
<dbReference type="AlphaFoldDB" id="A0A6J5ZQY7"/>
<protein>
    <submittedName>
        <fullName evidence="1">Unannotated protein</fullName>
    </submittedName>
</protein>
<accession>A0A6J5ZQY7</accession>
<evidence type="ECO:0000313" key="1">
    <source>
        <dbReference type="EMBL" id="CAB4345124.1"/>
    </source>
</evidence>
<proteinExistence type="predicted"/>
<gene>
    <name evidence="1" type="ORF">UFOPK3547_01039</name>
</gene>
<reference evidence="1" key="1">
    <citation type="submission" date="2020-05" db="EMBL/GenBank/DDBJ databases">
        <authorList>
            <person name="Chiriac C."/>
            <person name="Salcher M."/>
            <person name="Ghai R."/>
            <person name="Kavagutti S V."/>
        </authorList>
    </citation>
    <scope>NUCLEOTIDE SEQUENCE</scope>
</reference>
<dbReference type="EMBL" id="CAESAN010000082">
    <property type="protein sequence ID" value="CAB4345124.1"/>
    <property type="molecule type" value="Genomic_DNA"/>
</dbReference>
<name>A0A6J5ZQY7_9ZZZZ</name>